<reference evidence="2" key="1">
    <citation type="submission" date="2021-02" db="EMBL/GenBank/DDBJ databases">
        <authorList>
            <person name="Nowell W R."/>
        </authorList>
    </citation>
    <scope>NUCLEOTIDE SEQUENCE</scope>
</reference>
<dbReference type="Proteomes" id="UP000663874">
    <property type="component" value="Unassembled WGS sequence"/>
</dbReference>
<evidence type="ECO:0000313" key="5">
    <source>
        <dbReference type="EMBL" id="CAF4020888.1"/>
    </source>
</evidence>
<protein>
    <submittedName>
        <fullName evidence="2">Uncharacterized protein</fullName>
    </submittedName>
</protein>
<accession>A0A814HXC3</accession>
<evidence type="ECO:0000313" key="4">
    <source>
        <dbReference type="EMBL" id="CAF3753781.1"/>
    </source>
</evidence>
<feature type="signal peptide" evidence="1">
    <location>
        <begin position="1"/>
        <end position="20"/>
    </location>
</feature>
<comment type="caution">
    <text evidence="2">The sequence shown here is derived from an EMBL/GenBank/DDBJ whole genome shotgun (WGS) entry which is preliminary data.</text>
</comment>
<evidence type="ECO:0000313" key="2">
    <source>
        <dbReference type="EMBL" id="CAF1017383.1"/>
    </source>
</evidence>
<dbReference type="Proteomes" id="UP000663836">
    <property type="component" value="Unassembled WGS sequence"/>
</dbReference>
<dbReference type="Proteomes" id="UP000663864">
    <property type="component" value="Unassembled WGS sequence"/>
</dbReference>
<dbReference type="EMBL" id="CAJNOT010000564">
    <property type="protein sequence ID" value="CAF1022601.1"/>
    <property type="molecule type" value="Genomic_DNA"/>
</dbReference>
<dbReference type="AlphaFoldDB" id="A0A814HXC3"/>
<dbReference type="EMBL" id="CAJOBD010001049">
    <property type="protein sequence ID" value="CAF3753781.1"/>
    <property type="molecule type" value="Genomic_DNA"/>
</dbReference>
<evidence type="ECO:0000313" key="7">
    <source>
        <dbReference type="Proteomes" id="UP000663889"/>
    </source>
</evidence>
<dbReference type="Proteomes" id="UP000663889">
    <property type="component" value="Unassembled WGS sequence"/>
</dbReference>
<gene>
    <name evidence="6" type="ORF">FNK824_LOCUS30954</name>
    <name evidence="4" type="ORF">JBS370_LOCUS12719</name>
    <name evidence="5" type="ORF">OTI717_LOCUS30088</name>
    <name evidence="2" type="ORF">SEV965_LOCUS11617</name>
    <name evidence="3" type="ORF">ZHD862_LOCUS13617</name>
</gene>
<evidence type="ECO:0000256" key="1">
    <source>
        <dbReference type="SAM" id="SignalP"/>
    </source>
</evidence>
<keyword evidence="1" id="KW-0732">Signal</keyword>
<dbReference type="Proteomes" id="UP000663823">
    <property type="component" value="Unassembled WGS sequence"/>
</dbReference>
<evidence type="ECO:0000313" key="6">
    <source>
        <dbReference type="EMBL" id="CAF4092237.1"/>
    </source>
</evidence>
<dbReference type="EMBL" id="CAJOBE010009755">
    <property type="protein sequence ID" value="CAF4092237.1"/>
    <property type="molecule type" value="Genomic_DNA"/>
</dbReference>
<dbReference type="EMBL" id="CAJNOU010000505">
    <property type="protein sequence ID" value="CAF1017383.1"/>
    <property type="molecule type" value="Genomic_DNA"/>
</dbReference>
<evidence type="ECO:0000313" key="3">
    <source>
        <dbReference type="EMBL" id="CAF1022601.1"/>
    </source>
</evidence>
<proteinExistence type="predicted"/>
<organism evidence="2 7">
    <name type="scientific">Rotaria sordida</name>
    <dbReference type="NCBI Taxonomy" id="392033"/>
    <lineage>
        <taxon>Eukaryota</taxon>
        <taxon>Metazoa</taxon>
        <taxon>Spiralia</taxon>
        <taxon>Gnathifera</taxon>
        <taxon>Rotifera</taxon>
        <taxon>Eurotatoria</taxon>
        <taxon>Bdelloidea</taxon>
        <taxon>Philodinida</taxon>
        <taxon>Philodinidae</taxon>
        <taxon>Rotaria</taxon>
    </lineage>
</organism>
<sequence>MKNLLVIVTIVIGLVFAISAIPTRRETDTIPCEHQTCLTDISICICGSTLTPDDRCGCPFRCTQCSFEYIPSFNFNFTGIIFPEIDWSGLVFDFSNWDLNLGKKK</sequence>
<feature type="chain" id="PRO_5036224692" evidence="1">
    <location>
        <begin position="21"/>
        <end position="105"/>
    </location>
</feature>
<dbReference type="EMBL" id="CAJOAX010007895">
    <property type="protein sequence ID" value="CAF4020888.1"/>
    <property type="molecule type" value="Genomic_DNA"/>
</dbReference>
<name>A0A814HXC3_9BILA</name>